<dbReference type="Proteomes" id="UP001156694">
    <property type="component" value="Unassembled WGS sequence"/>
</dbReference>
<keyword evidence="2" id="KW-0560">Oxidoreductase</keyword>
<comment type="caution">
    <text evidence="4">The sequence shown here is derived from an EMBL/GenBank/DDBJ whole genome shotgun (WGS) entry which is preliminary data.</text>
</comment>
<reference evidence="5" key="1">
    <citation type="journal article" date="2019" name="Int. J. Syst. Evol. Microbiol.">
        <title>The Global Catalogue of Microorganisms (GCM) 10K type strain sequencing project: providing services to taxonomists for standard genome sequencing and annotation.</title>
        <authorList>
            <consortium name="The Broad Institute Genomics Platform"/>
            <consortium name="The Broad Institute Genome Sequencing Center for Infectious Disease"/>
            <person name="Wu L."/>
            <person name="Ma J."/>
        </authorList>
    </citation>
    <scope>NUCLEOTIDE SEQUENCE [LARGE SCALE GENOMIC DNA]</scope>
    <source>
        <strain evidence="5">NBRC 110140</strain>
    </source>
</reference>
<accession>A0ABQ5VYH8</accession>
<keyword evidence="5" id="KW-1185">Reference proteome</keyword>
<proteinExistence type="inferred from homology"/>
<evidence type="ECO:0000259" key="3">
    <source>
        <dbReference type="SMART" id="SM00903"/>
    </source>
</evidence>
<dbReference type="Gene3D" id="2.30.110.10">
    <property type="entry name" value="Electron Transport, Fmn-binding Protein, Chain A"/>
    <property type="match status" value="1"/>
</dbReference>
<evidence type="ECO:0000256" key="1">
    <source>
        <dbReference type="ARBA" id="ARBA00008898"/>
    </source>
</evidence>
<comment type="similarity">
    <text evidence="1">Belongs to the non-flavoprotein flavin reductase family.</text>
</comment>
<dbReference type="Pfam" id="PF01613">
    <property type="entry name" value="Flavin_Reduct"/>
    <property type="match status" value="1"/>
</dbReference>
<evidence type="ECO:0000313" key="4">
    <source>
        <dbReference type="EMBL" id="GLQ36339.1"/>
    </source>
</evidence>
<dbReference type="PANTHER" id="PTHR30466">
    <property type="entry name" value="FLAVIN REDUCTASE"/>
    <property type="match status" value="1"/>
</dbReference>
<dbReference type="SUPFAM" id="SSF50475">
    <property type="entry name" value="FMN-binding split barrel"/>
    <property type="match status" value="1"/>
</dbReference>
<dbReference type="SMART" id="SM00903">
    <property type="entry name" value="Flavin_Reduct"/>
    <property type="match status" value="1"/>
</dbReference>
<dbReference type="EMBL" id="BSNN01000009">
    <property type="protein sequence ID" value="GLQ36339.1"/>
    <property type="molecule type" value="Genomic_DNA"/>
</dbReference>
<protein>
    <submittedName>
        <fullName evidence="4">Flavin oxidoreductase</fullName>
    </submittedName>
</protein>
<dbReference type="InterPro" id="IPR050268">
    <property type="entry name" value="NADH-dep_flavin_reductase"/>
</dbReference>
<gene>
    <name evidence="4" type="ORF">GCM10007939_26230</name>
</gene>
<dbReference type="PANTHER" id="PTHR30466:SF11">
    <property type="entry name" value="FLAVIN-DEPENDENT MONOOXYGENASE, REDUCTASE SUBUNIT HSAB"/>
    <property type="match status" value="1"/>
</dbReference>
<dbReference type="RefSeq" id="WP_284380160.1">
    <property type="nucleotide sequence ID" value="NZ_BSNN01000009.1"/>
</dbReference>
<feature type="domain" description="Flavin reductase like" evidence="3">
    <location>
        <begin position="23"/>
        <end position="168"/>
    </location>
</feature>
<sequence length="175" mass="19081">MTHHAPTSFAPDADDPRQLRDAFAKFATGVCVITTRGATGPIGITVNSFASVSLDPALVLWSLAKSSNRFGVFAQATHCAIHILAADQMQGCMDFTKRADAFDNFKTEYNTHGVPVIQDCLASFECSAHAVHDGGDHSIFVSKVDRVTTTKENHMKEPLVFFNKAFGQFDTEARQ</sequence>
<evidence type="ECO:0000313" key="5">
    <source>
        <dbReference type="Proteomes" id="UP001156694"/>
    </source>
</evidence>
<name>A0ABQ5VYH8_9RHOB</name>
<evidence type="ECO:0000256" key="2">
    <source>
        <dbReference type="ARBA" id="ARBA00023002"/>
    </source>
</evidence>
<organism evidence="4 5">
    <name type="scientific">Amylibacter marinus</name>
    <dbReference type="NCBI Taxonomy" id="1475483"/>
    <lineage>
        <taxon>Bacteria</taxon>
        <taxon>Pseudomonadati</taxon>
        <taxon>Pseudomonadota</taxon>
        <taxon>Alphaproteobacteria</taxon>
        <taxon>Rhodobacterales</taxon>
        <taxon>Paracoccaceae</taxon>
        <taxon>Amylibacter</taxon>
    </lineage>
</organism>
<dbReference type="InterPro" id="IPR002563">
    <property type="entry name" value="Flavin_Rdtase-like_dom"/>
</dbReference>
<dbReference type="InterPro" id="IPR012349">
    <property type="entry name" value="Split_barrel_FMN-bd"/>
</dbReference>